<evidence type="ECO:0000256" key="7">
    <source>
        <dbReference type="RuleBase" id="RU363032"/>
    </source>
</evidence>
<proteinExistence type="inferred from homology"/>
<feature type="transmembrane region" description="Helical" evidence="7">
    <location>
        <begin position="149"/>
        <end position="172"/>
    </location>
</feature>
<keyword evidence="2 7" id="KW-0813">Transport</keyword>
<sequence>MLRFVVMRLLRAVSVLIVTSVVTFSMFFALPADPALALCGKSCDTTKYERVKHTLGLDEPLVNQYGDYMKGIFVGRDLSAIAGGKFCEAPCLGYSFEQGELVTDALKRTYPITLSLIIPAFILYLTFGIGLGVLAALKRGRAMDKFAVGLSLVGASSQIFTIGFILVFIFLVTLRISPPPSYTPLTEDPLKWASGLWMGWVALGFVSMAIHTRLSRAQMLETLSEDFVRTARAKGLSMRKVYGKHALRAALTPMVTQGGLEIGTLLGGAVITETTTSVNGVGSLAVAAARSGDLAVVMATVLISAVFVVGFVIIVDVLYAVIDPRVKLS</sequence>
<dbReference type="PANTHER" id="PTHR43163:SF6">
    <property type="entry name" value="DIPEPTIDE TRANSPORT SYSTEM PERMEASE PROTEIN DPPB-RELATED"/>
    <property type="match status" value="1"/>
</dbReference>
<evidence type="ECO:0000256" key="4">
    <source>
        <dbReference type="ARBA" id="ARBA00022692"/>
    </source>
</evidence>
<keyword evidence="4 7" id="KW-0812">Transmembrane</keyword>
<reference evidence="9" key="1">
    <citation type="submission" date="2021-01" db="EMBL/GenBank/DDBJ databases">
        <title>Whole genome shotgun sequence of Rhizocola hellebori NBRC 109834.</title>
        <authorList>
            <person name="Komaki H."/>
            <person name="Tamura T."/>
        </authorList>
    </citation>
    <scope>NUCLEOTIDE SEQUENCE</scope>
    <source>
        <strain evidence="9">NBRC 109834</strain>
    </source>
</reference>
<feature type="domain" description="ABC transmembrane type-1" evidence="8">
    <location>
        <begin position="110"/>
        <end position="319"/>
    </location>
</feature>
<comment type="subcellular location">
    <subcellularLocation>
        <location evidence="1 7">Cell membrane</location>
        <topology evidence="1 7">Multi-pass membrane protein</topology>
    </subcellularLocation>
</comment>
<gene>
    <name evidence="9" type="ORF">Rhe02_81720</name>
</gene>
<dbReference type="RefSeq" id="WP_203913823.1">
    <property type="nucleotide sequence ID" value="NZ_BONY01000084.1"/>
</dbReference>
<keyword evidence="6 7" id="KW-0472">Membrane</keyword>
<feature type="transmembrane region" description="Helical" evidence="7">
    <location>
        <begin position="116"/>
        <end position="137"/>
    </location>
</feature>
<dbReference type="InterPro" id="IPR035906">
    <property type="entry name" value="MetI-like_sf"/>
</dbReference>
<organism evidence="9 10">
    <name type="scientific">Rhizocola hellebori</name>
    <dbReference type="NCBI Taxonomy" id="1392758"/>
    <lineage>
        <taxon>Bacteria</taxon>
        <taxon>Bacillati</taxon>
        <taxon>Actinomycetota</taxon>
        <taxon>Actinomycetes</taxon>
        <taxon>Micromonosporales</taxon>
        <taxon>Micromonosporaceae</taxon>
        <taxon>Rhizocola</taxon>
    </lineage>
</organism>
<dbReference type="InterPro" id="IPR000515">
    <property type="entry name" value="MetI-like"/>
</dbReference>
<keyword evidence="5 7" id="KW-1133">Transmembrane helix</keyword>
<dbReference type="Proteomes" id="UP000612899">
    <property type="component" value="Unassembled WGS sequence"/>
</dbReference>
<evidence type="ECO:0000313" key="9">
    <source>
        <dbReference type="EMBL" id="GIH10105.1"/>
    </source>
</evidence>
<keyword evidence="3" id="KW-1003">Cell membrane</keyword>
<evidence type="ECO:0000256" key="2">
    <source>
        <dbReference type="ARBA" id="ARBA00022448"/>
    </source>
</evidence>
<feature type="transmembrane region" description="Helical" evidence="7">
    <location>
        <begin position="294"/>
        <end position="322"/>
    </location>
</feature>
<comment type="caution">
    <text evidence="9">The sequence shown here is derived from an EMBL/GenBank/DDBJ whole genome shotgun (WGS) entry which is preliminary data.</text>
</comment>
<protein>
    <submittedName>
        <fullName evidence="9">ABC transporter permease</fullName>
    </submittedName>
</protein>
<dbReference type="Pfam" id="PF19300">
    <property type="entry name" value="BPD_transp_1_N"/>
    <property type="match status" value="1"/>
</dbReference>
<dbReference type="EMBL" id="BONY01000084">
    <property type="protein sequence ID" value="GIH10105.1"/>
    <property type="molecule type" value="Genomic_DNA"/>
</dbReference>
<name>A0A8J3VKT6_9ACTN</name>
<dbReference type="SUPFAM" id="SSF161098">
    <property type="entry name" value="MetI-like"/>
    <property type="match status" value="1"/>
</dbReference>
<evidence type="ECO:0000256" key="1">
    <source>
        <dbReference type="ARBA" id="ARBA00004651"/>
    </source>
</evidence>
<dbReference type="PROSITE" id="PS50928">
    <property type="entry name" value="ABC_TM1"/>
    <property type="match status" value="1"/>
</dbReference>
<evidence type="ECO:0000256" key="6">
    <source>
        <dbReference type="ARBA" id="ARBA00023136"/>
    </source>
</evidence>
<dbReference type="GO" id="GO:0055085">
    <property type="term" value="P:transmembrane transport"/>
    <property type="evidence" value="ECO:0007669"/>
    <property type="project" value="InterPro"/>
</dbReference>
<dbReference type="GO" id="GO:0005886">
    <property type="term" value="C:plasma membrane"/>
    <property type="evidence" value="ECO:0007669"/>
    <property type="project" value="UniProtKB-SubCell"/>
</dbReference>
<evidence type="ECO:0000313" key="10">
    <source>
        <dbReference type="Proteomes" id="UP000612899"/>
    </source>
</evidence>
<dbReference type="PANTHER" id="PTHR43163">
    <property type="entry name" value="DIPEPTIDE TRANSPORT SYSTEM PERMEASE PROTEIN DPPB-RELATED"/>
    <property type="match status" value="1"/>
</dbReference>
<accession>A0A8J3VKT6</accession>
<dbReference type="Gene3D" id="1.10.3720.10">
    <property type="entry name" value="MetI-like"/>
    <property type="match status" value="1"/>
</dbReference>
<dbReference type="Pfam" id="PF00528">
    <property type="entry name" value="BPD_transp_1"/>
    <property type="match status" value="1"/>
</dbReference>
<evidence type="ECO:0000256" key="5">
    <source>
        <dbReference type="ARBA" id="ARBA00022989"/>
    </source>
</evidence>
<dbReference type="AlphaFoldDB" id="A0A8J3VKT6"/>
<evidence type="ECO:0000259" key="8">
    <source>
        <dbReference type="PROSITE" id="PS50928"/>
    </source>
</evidence>
<dbReference type="InterPro" id="IPR045621">
    <property type="entry name" value="BPD_transp_1_N"/>
</dbReference>
<feature type="transmembrane region" description="Helical" evidence="7">
    <location>
        <begin position="192"/>
        <end position="210"/>
    </location>
</feature>
<evidence type="ECO:0000256" key="3">
    <source>
        <dbReference type="ARBA" id="ARBA00022475"/>
    </source>
</evidence>
<comment type="similarity">
    <text evidence="7">Belongs to the binding-protein-dependent transport system permease family.</text>
</comment>
<keyword evidence="10" id="KW-1185">Reference proteome</keyword>
<dbReference type="CDD" id="cd06261">
    <property type="entry name" value="TM_PBP2"/>
    <property type="match status" value="1"/>
</dbReference>
<feature type="transmembrane region" description="Helical" evidence="7">
    <location>
        <begin position="12"/>
        <end position="32"/>
    </location>
</feature>